<dbReference type="InterPro" id="IPR011009">
    <property type="entry name" value="Kinase-like_dom_sf"/>
</dbReference>
<name>A0AAV1DJ17_OLDCO</name>
<gene>
    <name evidence="3" type="ORF">OLC1_LOCUS15996</name>
</gene>
<keyword evidence="2" id="KW-0067">ATP-binding</keyword>
<evidence type="ECO:0000313" key="4">
    <source>
        <dbReference type="Proteomes" id="UP001161247"/>
    </source>
</evidence>
<dbReference type="Proteomes" id="UP001161247">
    <property type="component" value="Chromosome 5"/>
</dbReference>
<dbReference type="SUPFAM" id="SSF56112">
    <property type="entry name" value="Protein kinase-like (PK-like)"/>
    <property type="match status" value="1"/>
</dbReference>
<dbReference type="EMBL" id="OX459122">
    <property type="protein sequence ID" value="CAI9107765.1"/>
    <property type="molecule type" value="Genomic_DNA"/>
</dbReference>
<dbReference type="GO" id="GO:0005524">
    <property type="term" value="F:ATP binding"/>
    <property type="evidence" value="ECO:0007669"/>
    <property type="project" value="UniProtKB-KW"/>
</dbReference>
<organism evidence="3 4">
    <name type="scientific">Oldenlandia corymbosa var. corymbosa</name>
    <dbReference type="NCBI Taxonomy" id="529605"/>
    <lineage>
        <taxon>Eukaryota</taxon>
        <taxon>Viridiplantae</taxon>
        <taxon>Streptophyta</taxon>
        <taxon>Embryophyta</taxon>
        <taxon>Tracheophyta</taxon>
        <taxon>Spermatophyta</taxon>
        <taxon>Magnoliopsida</taxon>
        <taxon>eudicotyledons</taxon>
        <taxon>Gunneridae</taxon>
        <taxon>Pentapetalae</taxon>
        <taxon>asterids</taxon>
        <taxon>lamiids</taxon>
        <taxon>Gentianales</taxon>
        <taxon>Rubiaceae</taxon>
        <taxon>Rubioideae</taxon>
        <taxon>Spermacoceae</taxon>
        <taxon>Hedyotis-Oldenlandia complex</taxon>
        <taxon>Oldenlandia</taxon>
    </lineage>
</organism>
<sequence length="313" mass="35829">MKTILVKKILFASQYCNLYHGKIPQGWKGVKGGDVTVKVWVKTEHLDKTNTCRLHPSEPVEKFNVDFLKSDKATSCGYLPRLIAYTHDNGGEFMGVVYDLQSSNTLRDFVDKAEFKWLERIKVAVGLARLLKYLIHDQPGYLVRDLSAAHIMLDKIDFYLGQRATLIILIFVQVDELPGVGKRFFLHEHACMVYPLKTPHKVSFVEKLFRRRKKSPAEPEVSFVDQSLEEGPYFNARDGLIISKLARLCVDIRVGNRPNMKEVVKCLENLSVVRDNVEMFSELEENVCVVRDNGLENNDADCLRTVKTWCCSI</sequence>
<dbReference type="PANTHER" id="PTHR27001">
    <property type="entry name" value="OS01G0253100 PROTEIN"/>
    <property type="match status" value="1"/>
</dbReference>
<accession>A0AAV1DJ17</accession>
<evidence type="ECO:0000313" key="3">
    <source>
        <dbReference type="EMBL" id="CAI9107765.1"/>
    </source>
</evidence>
<keyword evidence="1" id="KW-0547">Nucleotide-binding</keyword>
<dbReference type="Gene3D" id="1.10.510.10">
    <property type="entry name" value="Transferase(Phosphotransferase) domain 1"/>
    <property type="match status" value="1"/>
</dbReference>
<dbReference type="PANTHER" id="PTHR27001:SF931">
    <property type="entry name" value="OS11G0664100 PROTEIN"/>
    <property type="match status" value="1"/>
</dbReference>
<proteinExistence type="predicted"/>
<dbReference type="GO" id="GO:0005886">
    <property type="term" value="C:plasma membrane"/>
    <property type="evidence" value="ECO:0007669"/>
    <property type="project" value="TreeGrafter"/>
</dbReference>
<protein>
    <submittedName>
        <fullName evidence="3">OLC1v1007205C1</fullName>
    </submittedName>
</protein>
<reference evidence="3" key="1">
    <citation type="submission" date="2023-03" db="EMBL/GenBank/DDBJ databases">
        <authorList>
            <person name="Julca I."/>
        </authorList>
    </citation>
    <scope>NUCLEOTIDE SEQUENCE</scope>
</reference>
<dbReference type="AlphaFoldDB" id="A0AAV1DJ17"/>
<evidence type="ECO:0000256" key="1">
    <source>
        <dbReference type="ARBA" id="ARBA00022741"/>
    </source>
</evidence>
<keyword evidence="4" id="KW-1185">Reference proteome</keyword>
<evidence type="ECO:0000256" key="2">
    <source>
        <dbReference type="ARBA" id="ARBA00022840"/>
    </source>
</evidence>